<gene>
    <name evidence="2" type="ORF">NESM_000036600</name>
</gene>
<dbReference type="EMBL" id="JAECZO010000002">
    <property type="protein sequence ID" value="KAK7199887.1"/>
    <property type="molecule type" value="Genomic_DNA"/>
</dbReference>
<evidence type="ECO:0000313" key="2">
    <source>
        <dbReference type="EMBL" id="KAK7199887.1"/>
    </source>
</evidence>
<evidence type="ECO:0000256" key="1">
    <source>
        <dbReference type="SAM" id="MobiDB-lite"/>
    </source>
</evidence>
<feature type="region of interest" description="Disordered" evidence="1">
    <location>
        <begin position="1"/>
        <end position="49"/>
    </location>
</feature>
<feature type="compositionally biased region" description="Basic and acidic residues" evidence="1">
    <location>
        <begin position="566"/>
        <end position="576"/>
    </location>
</feature>
<feature type="compositionally biased region" description="Low complexity" evidence="1">
    <location>
        <begin position="1102"/>
        <end position="1138"/>
    </location>
</feature>
<feature type="compositionally biased region" description="Polar residues" evidence="1">
    <location>
        <begin position="74"/>
        <end position="83"/>
    </location>
</feature>
<protein>
    <submittedName>
        <fullName evidence="2">Uncharacterized protein</fullName>
    </submittedName>
</protein>
<accession>A0AAW0F3Z0</accession>
<name>A0AAW0F3Z0_9TRYP</name>
<feature type="region of interest" description="Disordered" evidence="1">
    <location>
        <begin position="74"/>
        <end position="102"/>
    </location>
</feature>
<keyword evidence="3" id="KW-1185">Reference proteome</keyword>
<feature type="region of interest" description="Disordered" evidence="1">
    <location>
        <begin position="808"/>
        <end position="830"/>
    </location>
</feature>
<proteinExistence type="predicted"/>
<feature type="compositionally biased region" description="Low complexity" evidence="1">
    <location>
        <begin position="84"/>
        <end position="102"/>
    </location>
</feature>
<sequence length="1835" mass="191744">MRRGATYLRAHHPSSGGSGAGQHAKAAHRPSSHGPPPPQQQNQQSSARSHSVLATLVRLRGQFQRLRYHQQQQAIAVTSAHQRSSSSPAGPSAASSSSAAAAATGDGGEEAAVGGEVFASQLRTAILVCREAQRLLNNESRRSDALSDVSPSTALYAVEVGKLIGTAAAFGAATTFPRVDAALSWVCENESAMTSPRRVMSICMPILNLSDGPTAGVAFILRVLYMPLLLALQDVAAVTAPPPPDAPSTTDTSTAVDASTNESTVQQQLVAITSAMAMVSKWATMRLGSTAVAEAAQDTAAEELEKMTRIAEASVVALRRQVKGGLGSSAGESAAAMAHLTPTDALHWIQCLRGLEKMHAHATAGSRDGAAAAERRTLLCYRVLLPLMQHVLGGGAGADAADTAVPTSGARGSASLRVPEVVELLQVGLSDSVEPMHRELVIAYGLRALPRSLVSATVKELNAAVQMVNRVRQQRPAAVPASLLLSTQAALRPVLFVLRETQPQHLRASDCGMLLSGLSRWEEVPGVVVSTDIVELLSQRFCEQISAVAASQLVPFVTALARLEDRQTHQQRDDARGTAGDGAASPDERASPTGQTRDAAAVPVTTAGAPEALELAAAAAAPLPGGAASPRPRHRFRTTARTVEQCGQRAVTLAAGGAAAEEVQLSPADAAQLLASLVQLDAPQCAEFFDKAEPLLARGMHGTATTAAVSPPASAAIHLRVITEEALQRFARHAVAGREGLASSRHTCASDDPAPRSDGDDSAVADAAQRATALLRGGSRSLAGLVRGAAHPKDLVQAGTLLRRRLMSKRSSGGGTVSPQKAHHTRTPAVAARACTRGELRLAALFAAQAVRVSPECGGPQLAALAGVASSLHRAGALPRPAAQGVLRALWARYTAGSRVDVVDGVDSAVTPAACALTLENCKVLMDASSTAHLVRTAPPVAFLEMFAAQCARQPRDGDGGSGGAGSHATSGAAARAYDEALAKLRRTSALGRTLVSYLTSLRPPARSAAAVERGLVETAPWQEAQMVALEAYLSMARAAIAQCATEAALMEVWSTDAHGSGGDHSPVLPLRLLGTTANVVAQVYRLAHHRDDPHRLGGGAADAAESGAGATDAATVVDEADETSPLLLPSSAPPSLSTTGVERTAREALGLLGDFVVALARQQQQQLLSRASLDPASDVDLAGGSRPFTDAPSQPASAQAPKHLLMLLQAFETVRCSHPEMLYSVLPELRRCADQLDPLELSLLVRALTQLGAWNSQLLNVLATAVESKMERCELRQCYTLLRGLCRSGCVSPDTYVELRAAPRSDWTRGGGTTSHRASAAQQPLQLLVESALRRLDALVRVEGDFASLARTAALSDVVGVVNTLRFFHAPPPAAYDAFVVLAIRRLASLAPRLSLRTVTQHAVALLDAVPELRQPEQQRVSAQVLWTVLQRALTSGSTTSGEPDAAPAVSRRVEEALPLRICWALCRLAAAHSLRYGSATTHDFFAPLDPPSADGQAISCAALTRDLLHRLLVSHTANAVAGARTPVRPVLAAAELAGLRRYALHVSPSLVRGDRELDAFVCAPLSLARAITSGDPTALIHAAATAAPAAQSRRCVRLVACLLRSDVWRPSCHGAADDAAPQLLTAALQRLWAAAELRTLLRNAPSAFSTEELLVLAAAAARVHRCGTDVEAFAEDFAISMRELGAATAEWRLPAAVDAWMLFAMPMMAHPPTPASVPHLDNRNGGGDDFFAMLAASGDVLATSLARAQRSWAASGERVLPELLRLYHGAEELDVALRRGESEDVTCPPRASSVDAAFAAASPEASASFASVYKEVLDGFAACLTGAADSTPA</sequence>
<feature type="region of interest" description="Disordered" evidence="1">
    <location>
        <begin position="241"/>
        <end position="260"/>
    </location>
</feature>
<feature type="compositionally biased region" description="Low complexity" evidence="1">
    <location>
        <begin position="40"/>
        <end position="49"/>
    </location>
</feature>
<feature type="region of interest" description="Disordered" evidence="1">
    <location>
        <begin position="741"/>
        <end position="765"/>
    </location>
</feature>
<organism evidence="2 3">
    <name type="scientific">Novymonas esmeraldas</name>
    <dbReference type="NCBI Taxonomy" id="1808958"/>
    <lineage>
        <taxon>Eukaryota</taxon>
        <taxon>Discoba</taxon>
        <taxon>Euglenozoa</taxon>
        <taxon>Kinetoplastea</taxon>
        <taxon>Metakinetoplastina</taxon>
        <taxon>Trypanosomatida</taxon>
        <taxon>Trypanosomatidae</taxon>
        <taxon>Novymonas</taxon>
    </lineage>
</organism>
<feature type="compositionally biased region" description="Low complexity" evidence="1">
    <location>
        <begin position="247"/>
        <end position="260"/>
    </location>
</feature>
<reference evidence="2 3" key="1">
    <citation type="journal article" date="2021" name="MBio">
        <title>A New Model Trypanosomatid, Novymonas esmeraldas: Genomic Perception of Its 'Candidatus Pandoraea novymonadis' Endosymbiont.</title>
        <authorList>
            <person name="Zakharova A."/>
            <person name="Saura A."/>
            <person name="Butenko A."/>
            <person name="Podesvova L."/>
            <person name="Warmusova S."/>
            <person name="Kostygov A.Y."/>
            <person name="Nenarokova A."/>
            <person name="Lukes J."/>
            <person name="Opperdoes F.R."/>
            <person name="Yurchenko V."/>
        </authorList>
    </citation>
    <scope>NUCLEOTIDE SEQUENCE [LARGE SCALE GENOMIC DNA]</scope>
    <source>
        <strain evidence="2 3">E262AT.01</strain>
    </source>
</reference>
<feature type="region of interest" description="Disordered" evidence="1">
    <location>
        <begin position="566"/>
        <end position="600"/>
    </location>
</feature>
<dbReference type="Proteomes" id="UP001430356">
    <property type="component" value="Unassembled WGS sequence"/>
</dbReference>
<feature type="region of interest" description="Disordered" evidence="1">
    <location>
        <begin position="1092"/>
        <end position="1142"/>
    </location>
</feature>
<comment type="caution">
    <text evidence="2">The sequence shown here is derived from an EMBL/GenBank/DDBJ whole genome shotgun (WGS) entry which is preliminary data.</text>
</comment>
<evidence type="ECO:0000313" key="3">
    <source>
        <dbReference type="Proteomes" id="UP001430356"/>
    </source>
</evidence>